<dbReference type="OMA" id="RLIGHYP"/>
<dbReference type="InParanoid" id="A0A1U7ZF59"/>
<dbReference type="FunFam" id="1.25.40.10:FF:000184">
    <property type="entry name" value="Pentatricopeptide repeat-containing protein, chloroplastic"/>
    <property type="match status" value="1"/>
</dbReference>
<dbReference type="InterPro" id="IPR002885">
    <property type="entry name" value="PPR_rpt"/>
</dbReference>
<dbReference type="FunFam" id="1.25.40.10:FF:000344">
    <property type="entry name" value="Pentatricopeptide repeat-containing protein"/>
    <property type="match status" value="1"/>
</dbReference>
<dbReference type="NCBIfam" id="TIGR00756">
    <property type="entry name" value="PPR"/>
    <property type="match status" value="5"/>
</dbReference>
<dbReference type="GO" id="GO:0003723">
    <property type="term" value="F:RNA binding"/>
    <property type="evidence" value="ECO:0007669"/>
    <property type="project" value="InterPro"/>
</dbReference>
<organism evidence="3 4">
    <name type="scientific">Nelumbo nucifera</name>
    <name type="common">Sacred lotus</name>
    <dbReference type="NCBI Taxonomy" id="4432"/>
    <lineage>
        <taxon>Eukaryota</taxon>
        <taxon>Viridiplantae</taxon>
        <taxon>Streptophyta</taxon>
        <taxon>Embryophyta</taxon>
        <taxon>Tracheophyta</taxon>
        <taxon>Spermatophyta</taxon>
        <taxon>Magnoliopsida</taxon>
        <taxon>Proteales</taxon>
        <taxon>Nelumbonaceae</taxon>
        <taxon>Nelumbo</taxon>
    </lineage>
</organism>
<dbReference type="AlphaFoldDB" id="A0A1U7ZF59"/>
<evidence type="ECO:0000256" key="1">
    <source>
        <dbReference type="ARBA" id="ARBA00022737"/>
    </source>
</evidence>
<dbReference type="InterPro" id="IPR046848">
    <property type="entry name" value="E_motif"/>
</dbReference>
<dbReference type="KEGG" id="nnu:104592386"/>
<dbReference type="Pfam" id="PF13041">
    <property type="entry name" value="PPR_2"/>
    <property type="match status" value="2"/>
</dbReference>
<dbReference type="GeneID" id="104592386"/>
<name>A0A1U7ZF59_NELNU</name>
<dbReference type="PROSITE" id="PS51375">
    <property type="entry name" value="PPR"/>
    <property type="match status" value="5"/>
</dbReference>
<dbReference type="RefSeq" id="XP_010250034.1">
    <property type="nucleotide sequence ID" value="XM_010251732.2"/>
</dbReference>
<evidence type="ECO:0000256" key="2">
    <source>
        <dbReference type="PROSITE-ProRule" id="PRU00708"/>
    </source>
</evidence>
<feature type="repeat" description="PPR" evidence="2">
    <location>
        <begin position="198"/>
        <end position="232"/>
    </location>
</feature>
<dbReference type="OrthoDB" id="1865464at2759"/>
<dbReference type="PANTHER" id="PTHR24015:SF1063">
    <property type="entry name" value="OS12G0156900 PROTEIN"/>
    <property type="match status" value="1"/>
</dbReference>
<keyword evidence="3" id="KW-1185">Reference proteome</keyword>
<feature type="repeat" description="PPR" evidence="2">
    <location>
        <begin position="95"/>
        <end position="129"/>
    </location>
</feature>
<proteinExistence type="predicted"/>
<dbReference type="GO" id="GO:0009451">
    <property type="term" value="P:RNA modification"/>
    <property type="evidence" value="ECO:0007669"/>
    <property type="project" value="InterPro"/>
</dbReference>
<dbReference type="InterPro" id="IPR011990">
    <property type="entry name" value="TPR-like_helical_dom_sf"/>
</dbReference>
<gene>
    <name evidence="4" type="primary">LOC104592386</name>
</gene>
<dbReference type="Gene3D" id="1.25.40.10">
    <property type="entry name" value="Tetratricopeptide repeat domain"/>
    <property type="match status" value="4"/>
</dbReference>
<dbReference type="eggNOG" id="KOG4197">
    <property type="taxonomic scope" value="Eukaryota"/>
</dbReference>
<dbReference type="Pfam" id="PF01535">
    <property type="entry name" value="PPR"/>
    <property type="match status" value="5"/>
</dbReference>
<protein>
    <submittedName>
        <fullName evidence="4">Pentatricopeptide repeat-containing protein At3g12770-like</fullName>
    </submittedName>
</protein>
<feature type="repeat" description="PPR" evidence="2">
    <location>
        <begin position="310"/>
        <end position="344"/>
    </location>
</feature>
<evidence type="ECO:0000313" key="4">
    <source>
        <dbReference type="RefSeq" id="XP_010250034.1"/>
    </source>
</evidence>
<dbReference type="PANTHER" id="PTHR24015">
    <property type="entry name" value="OS07G0578800 PROTEIN-RELATED"/>
    <property type="match status" value="1"/>
</dbReference>
<sequence>MLSVAPAIPKLKNRFSSHLFLLSFSRFLSRSSTSPRFGNFSLLLQGHPSLPRLLQIHARIYRFGADQDDLIATRLIGRYPIQVALKVFRLLREPNIFPFNAIIRRLAEDGLFDHAFSLFKSLKVRSISPNDFTFSFLLKACFKSADARHVQQIHTHIVTLGFDHDSVVCNGLLAVYEKGARDLVSGRRVFDEMPEKGVVSSWTCLIAGYAQLGRSEEALVLFLRMIEQDIRPENDTMVSILSACSSLDAQEVQRWEKNFLELASNFDGNTNECYHDSINTILVYLYGKWGKVEKSRELFDKLTERGRRSSVLPWNAMITGYVQNGFPVEALSVFQLMVAGGNPKPNHVTMVSVLSACAQVGDLDLGSGVHEYMKTNGSKDIVESNTFLATALIDMYSKCGSLGKAKEVFDQMVAKDVVAFNAIIMGLAINGKGEEALRLFSMMEELGVHPNGGTFLSVLCACNHSGLAGEGRQIFLDMIPRYSITPNVEHYASYIDLLARVGHIEEALKVVSLMPIEPNGMVWGALLAGCLLHSRVDLAPDVARSLVKVDPCNSAGYVMLSNVYAIEHQWDTISELRGMMSKKGIKKQPGCSWISVNGVLHEFLVGSRSHPQIERIYHILDGLSKEIKSLGP</sequence>
<feature type="repeat" description="PPR" evidence="2">
    <location>
        <begin position="385"/>
        <end position="415"/>
    </location>
</feature>
<dbReference type="InterPro" id="IPR046960">
    <property type="entry name" value="PPR_At4g14850-like_plant"/>
</dbReference>
<dbReference type="Pfam" id="PF20431">
    <property type="entry name" value="E_motif"/>
    <property type="match status" value="1"/>
</dbReference>
<feature type="repeat" description="PPR" evidence="2">
    <location>
        <begin position="416"/>
        <end position="450"/>
    </location>
</feature>
<accession>A0A1U7ZF59</accession>
<evidence type="ECO:0000313" key="3">
    <source>
        <dbReference type="Proteomes" id="UP000189703"/>
    </source>
</evidence>
<reference evidence="4" key="1">
    <citation type="submission" date="2025-08" db="UniProtKB">
        <authorList>
            <consortium name="RefSeq"/>
        </authorList>
    </citation>
    <scope>IDENTIFICATION</scope>
</reference>
<keyword evidence="1" id="KW-0677">Repeat</keyword>
<dbReference type="Proteomes" id="UP000189703">
    <property type="component" value="Unplaced"/>
</dbReference>